<accession>G3AQX3</accession>
<protein>
    <recommendedName>
        <fullName evidence="6">RING-type domain-containing protein</fullName>
    </recommendedName>
</protein>
<dbReference type="STRING" id="619300.G3AQX3"/>
<dbReference type="GO" id="GO:0008270">
    <property type="term" value="F:zinc ion binding"/>
    <property type="evidence" value="ECO:0007669"/>
    <property type="project" value="UniProtKB-KW"/>
</dbReference>
<dbReference type="AlphaFoldDB" id="G3AQX3"/>
<feature type="region of interest" description="Disordered" evidence="5">
    <location>
        <begin position="124"/>
        <end position="158"/>
    </location>
</feature>
<dbReference type="PROSITE" id="PS50089">
    <property type="entry name" value="ZF_RING_2"/>
    <property type="match status" value="1"/>
</dbReference>
<dbReference type="KEGG" id="spaa:SPAPADRAFT_140703"/>
<dbReference type="GO" id="GO:0006511">
    <property type="term" value="P:ubiquitin-dependent protein catabolic process"/>
    <property type="evidence" value="ECO:0007669"/>
    <property type="project" value="TreeGrafter"/>
</dbReference>
<evidence type="ECO:0000256" key="4">
    <source>
        <dbReference type="PROSITE-ProRule" id="PRU00175"/>
    </source>
</evidence>
<dbReference type="OrthoDB" id="6270329at2759"/>
<dbReference type="Gene3D" id="3.30.40.10">
    <property type="entry name" value="Zinc/RING finger domain, C3HC4 (zinc finger)"/>
    <property type="match status" value="1"/>
</dbReference>
<keyword evidence="8" id="KW-1185">Reference proteome</keyword>
<dbReference type="PANTHER" id="PTHR47094">
    <property type="entry name" value="ELFLESS, ISOFORM B"/>
    <property type="match status" value="1"/>
</dbReference>
<evidence type="ECO:0000313" key="7">
    <source>
        <dbReference type="EMBL" id="EGW31202.1"/>
    </source>
</evidence>
<dbReference type="GO" id="GO:0032183">
    <property type="term" value="F:SUMO binding"/>
    <property type="evidence" value="ECO:0007669"/>
    <property type="project" value="TreeGrafter"/>
</dbReference>
<dbReference type="HOGENOM" id="CLU_143636_0_0_1"/>
<dbReference type="GO" id="GO:0061630">
    <property type="term" value="F:ubiquitin protein ligase activity"/>
    <property type="evidence" value="ECO:0007669"/>
    <property type="project" value="InterPro"/>
</dbReference>
<dbReference type="InParanoid" id="G3AQX3"/>
<dbReference type="eggNOG" id="ENOG502SC5Q">
    <property type="taxonomic scope" value="Eukaryota"/>
</dbReference>
<dbReference type="InterPro" id="IPR017907">
    <property type="entry name" value="Znf_RING_CS"/>
</dbReference>
<dbReference type="Proteomes" id="UP000000709">
    <property type="component" value="Unassembled WGS sequence"/>
</dbReference>
<evidence type="ECO:0000256" key="1">
    <source>
        <dbReference type="ARBA" id="ARBA00022723"/>
    </source>
</evidence>
<name>G3AQX3_SPAPN</name>
<dbReference type="InterPro" id="IPR013083">
    <property type="entry name" value="Znf_RING/FYVE/PHD"/>
</dbReference>
<dbReference type="GO" id="GO:0140082">
    <property type="term" value="F:SUMO-ubiquitin ligase activity"/>
    <property type="evidence" value="ECO:0007669"/>
    <property type="project" value="TreeGrafter"/>
</dbReference>
<evidence type="ECO:0000259" key="6">
    <source>
        <dbReference type="PROSITE" id="PS50089"/>
    </source>
</evidence>
<dbReference type="Pfam" id="PF13445">
    <property type="entry name" value="zf-RING_UBOX"/>
    <property type="match status" value="1"/>
</dbReference>
<feature type="domain" description="RING-type" evidence="6">
    <location>
        <begin position="55"/>
        <end position="106"/>
    </location>
</feature>
<dbReference type="InterPro" id="IPR049627">
    <property type="entry name" value="SLX8"/>
</dbReference>
<keyword evidence="2 4" id="KW-0863">Zinc-finger</keyword>
<sequence length="158" mass="17699">MPPLDYIINISSDEEDDIGEEDVEIVEFRKVTNDLIDHPSQKPNHTTKKLSDVQCPICFDDVTNATTTSCGHIFCLECIEQSISSSHARGQVSGNGRGKGLCPLCRKQVSFKDTILIRLKVGERIGKPELPPKEPKKDEIKVTDIKLDEPSPKKRKKE</sequence>
<reference evidence="7 8" key="1">
    <citation type="journal article" date="2011" name="Proc. Natl. Acad. Sci. U.S.A.">
        <title>Comparative genomics of xylose-fermenting fungi for enhanced biofuel production.</title>
        <authorList>
            <person name="Wohlbach D.J."/>
            <person name="Kuo A."/>
            <person name="Sato T.K."/>
            <person name="Potts K.M."/>
            <person name="Salamov A.A."/>
            <person name="LaButti K.M."/>
            <person name="Sun H."/>
            <person name="Clum A."/>
            <person name="Pangilinan J.L."/>
            <person name="Lindquist E.A."/>
            <person name="Lucas S."/>
            <person name="Lapidus A."/>
            <person name="Jin M."/>
            <person name="Gunawan C."/>
            <person name="Balan V."/>
            <person name="Dale B.E."/>
            <person name="Jeffries T.W."/>
            <person name="Zinkel R."/>
            <person name="Barry K.W."/>
            <person name="Grigoriev I.V."/>
            <person name="Gasch A.P."/>
        </authorList>
    </citation>
    <scope>NUCLEOTIDE SEQUENCE [LARGE SCALE GENOMIC DNA]</scope>
    <source>
        <strain evidence="8">NRRL Y-27907 / 11-Y1</strain>
    </source>
</reference>
<dbReference type="EMBL" id="GL996503">
    <property type="protein sequence ID" value="EGW31202.1"/>
    <property type="molecule type" value="Genomic_DNA"/>
</dbReference>
<evidence type="ECO:0000256" key="3">
    <source>
        <dbReference type="ARBA" id="ARBA00022833"/>
    </source>
</evidence>
<dbReference type="SUPFAM" id="SSF57850">
    <property type="entry name" value="RING/U-box"/>
    <property type="match status" value="1"/>
</dbReference>
<evidence type="ECO:0000256" key="5">
    <source>
        <dbReference type="SAM" id="MobiDB-lite"/>
    </source>
</evidence>
<dbReference type="GO" id="GO:0033768">
    <property type="term" value="C:SUMO-targeted ubiquitin ligase complex"/>
    <property type="evidence" value="ECO:0007669"/>
    <property type="project" value="TreeGrafter"/>
</dbReference>
<dbReference type="OMA" id="CRKQVVF"/>
<organism evidence="8">
    <name type="scientific">Spathaspora passalidarum (strain NRRL Y-27907 / 11-Y1)</name>
    <dbReference type="NCBI Taxonomy" id="619300"/>
    <lineage>
        <taxon>Eukaryota</taxon>
        <taxon>Fungi</taxon>
        <taxon>Dikarya</taxon>
        <taxon>Ascomycota</taxon>
        <taxon>Saccharomycotina</taxon>
        <taxon>Pichiomycetes</taxon>
        <taxon>Debaryomycetaceae</taxon>
        <taxon>Spathaspora</taxon>
    </lineage>
</organism>
<gene>
    <name evidence="7" type="ORF">SPAPADRAFT_140703</name>
</gene>
<dbReference type="RefSeq" id="XP_007375980.1">
    <property type="nucleotide sequence ID" value="XM_007375918.1"/>
</dbReference>
<feature type="compositionally biased region" description="Basic and acidic residues" evidence="5">
    <location>
        <begin position="124"/>
        <end position="152"/>
    </location>
</feature>
<evidence type="ECO:0000256" key="2">
    <source>
        <dbReference type="ARBA" id="ARBA00022771"/>
    </source>
</evidence>
<dbReference type="GeneID" id="18870312"/>
<dbReference type="InterPro" id="IPR001841">
    <property type="entry name" value="Znf_RING"/>
</dbReference>
<dbReference type="SMART" id="SM00184">
    <property type="entry name" value="RING"/>
    <property type="match status" value="1"/>
</dbReference>
<dbReference type="PANTHER" id="PTHR47094:SF1">
    <property type="entry name" value="RING-TYPE E3 UBIQUITIN TRANSFERASE"/>
    <property type="match status" value="1"/>
</dbReference>
<keyword evidence="1" id="KW-0479">Metal-binding</keyword>
<keyword evidence="3" id="KW-0862">Zinc</keyword>
<dbReference type="InterPro" id="IPR027370">
    <property type="entry name" value="Znf-RING_euk"/>
</dbReference>
<proteinExistence type="predicted"/>
<dbReference type="PROSITE" id="PS00518">
    <property type="entry name" value="ZF_RING_1"/>
    <property type="match status" value="1"/>
</dbReference>
<evidence type="ECO:0000313" key="8">
    <source>
        <dbReference type="Proteomes" id="UP000000709"/>
    </source>
</evidence>